<sequence>MVQRHAHPHHKLDEVNLPRRSLETSHDKLLQVIMSPELGGLPGYFFTGWSSQGSMWM</sequence>
<organism evidence="1">
    <name type="scientific">Arundo donax</name>
    <name type="common">Giant reed</name>
    <name type="synonym">Donax arundinaceus</name>
    <dbReference type="NCBI Taxonomy" id="35708"/>
    <lineage>
        <taxon>Eukaryota</taxon>
        <taxon>Viridiplantae</taxon>
        <taxon>Streptophyta</taxon>
        <taxon>Embryophyta</taxon>
        <taxon>Tracheophyta</taxon>
        <taxon>Spermatophyta</taxon>
        <taxon>Magnoliopsida</taxon>
        <taxon>Liliopsida</taxon>
        <taxon>Poales</taxon>
        <taxon>Poaceae</taxon>
        <taxon>PACMAD clade</taxon>
        <taxon>Arundinoideae</taxon>
        <taxon>Arundineae</taxon>
        <taxon>Arundo</taxon>
    </lineage>
</organism>
<accession>A0A0A9T908</accession>
<protein>
    <submittedName>
        <fullName evidence="1">Uncharacterized protein</fullName>
    </submittedName>
</protein>
<dbReference type="EMBL" id="GBRH01244511">
    <property type="protein sequence ID" value="JAD53384.1"/>
    <property type="molecule type" value="Transcribed_RNA"/>
</dbReference>
<dbReference type="AlphaFoldDB" id="A0A0A9T908"/>
<reference evidence="1" key="1">
    <citation type="submission" date="2014-09" db="EMBL/GenBank/DDBJ databases">
        <authorList>
            <person name="Magalhaes I.L.F."/>
            <person name="Oliveira U."/>
            <person name="Santos F.R."/>
            <person name="Vidigal T.H.D.A."/>
            <person name="Brescovit A.D."/>
            <person name="Santos A.J."/>
        </authorList>
    </citation>
    <scope>NUCLEOTIDE SEQUENCE</scope>
    <source>
        <tissue evidence="1">Shoot tissue taken approximately 20 cm above the soil surface</tissue>
    </source>
</reference>
<proteinExistence type="predicted"/>
<name>A0A0A9T908_ARUDO</name>
<reference evidence="1" key="2">
    <citation type="journal article" date="2015" name="Data Brief">
        <title>Shoot transcriptome of the giant reed, Arundo donax.</title>
        <authorList>
            <person name="Barrero R.A."/>
            <person name="Guerrero F.D."/>
            <person name="Moolhuijzen P."/>
            <person name="Goolsby J.A."/>
            <person name="Tidwell J."/>
            <person name="Bellgard S.E."/>
            <person name="Bellgard M.I."/>
        </authorList>
    </citation>
    <scope>NUCLEOTIDE SEQUENCE</scope>
    <source>
        <tissue evidence="1">Shoot tissue taken approximately 20 cm above the soil surface</tissue>
    </source>
</reference>
<evidence type="ECO:0000313" key="1">
    <source>
        <dbReference type="EMBL" id="JAD53384.1"/>
    </source>
</evidence>